<keyword evidence="1 2" id="KW-0597">Phosphoprotein</keyword>
<dbReference type="PROSITE" id="PS50110">
    <property type="entry name" value="RESPONSE_REGULATORY"/>
    <property type="match status" value="1"/>
</dbReference>
<dbReference type="PANTHER" id="PTHR43547:SF2">
    <property type="entry name" value="HYBRID SIGNAL TRANSDUCTION HISTIDINE KINASE C"/>
    <property type="match status" value="1"/>
</dbReference>
<dbReference type="SMART" id="SM00448">
    <property type="entry name" value="REC"/>
    <property type="match status" value="1"/>
</dbReference>
<dbReference type="AlphaFoldDB" id="A0A2V2N633"/>
<feature type="domain" description="Response regulatory" evidence="5">
    <location>
        <begin position="15"/>
        <end position="131"/>
    </location>
</feature>
<protein>
    <submittedName>
        <fullName evidence="6">Hybrid sensor histidine kinase/response regulator</fullName>
    </submittedName>
</protein>
<feature type="coiled-coil region" evidence="3">
    <location>
        <begin position="179"/>
        <end position="230"/>
    </location>
</feature>
<dbReference type="SUPFAM" id="SSF52172">
    <property type="entry name" value="CheY-like"/>
    <property type="match status" value="1"/>
</dbReference>
<organism evidence="6 7">
    <name type="scientific">Methanospirillum lacunae</name>
    <dbReference type="NCBI Taxonomy" id="668570"/>
    <lineage>
        <taxon>Archaea</taxon>
        <taxon>Methanobacteriati</taxon>
        <taxon>Methanobacteriota</taxon>
        <taxon>Stenosarchaea group</taxon>
        <taxon>Methanomicrobia</taxon>
        <taxon>Methanomicrobiales</taxon>
        <taxon>Methanospirillaceae</taxon>
        <taxon>Methanospirillum</taxon>
    </lineage>
</organism>
<comment type="caution">
    <text evidence="6">The sequence shown here is derived from an EMBL/GenBank/DDBJ whole genome shotgun (WGS) entry which is preliminary data.</text>
</comment>
<dbReference type="PROSITE" id="PS50109">
    <property type="entry name" value="HIS_KIN"/>
    <property type="match status" value="1"/>
</dbReference>
<keyword evidence="6" id="KW-0418">Kinase</keyword>
<dbReference type="GO" id="GO:0000155">
    <property type="term" value="F:phosphorelay sensor kinase activity"/>
    <property type="evidence" value="ECO:0007669"/>
    <property type="project" value="TreeGrafter"/>
</dbReference>
<keyword evidence="6" id="KW-0808">Transferase</keyword>
<dbReference type="InterPro" id="IPR011006">
    <property type="entry name" value="CheY-like_superfamily"/>
</dbReference>
<dbReference type="Pfam" id="PF02518">
    <property type="entry name" value="HATPase_c"/>
    <property type="match status" value="1"/>
</dbReference>
<evidence type="ECO:0000259" key="4">
    <source>
        <dbReference type="PROSITE" id="PS50109"/>
    </source>
</evidence>
<keyword evidence="7" id="KW-1185">Reference proteome</keyword>
<dbReference type="Gene3D" id="3.30.565.10">
    <property type="entry name" value="Histidine kinase-like ATPase, C-terminal domain"/>
    <property type="match status" value="1"/>
</dbReference>
<evidence type="ECO:0000313" key="6">
    <source>
        <dbReference type="EMBL" id="PWR74060.1"/>
    </source>
</evidence>
<dbReference type="SUPFAM" id="SSF55874">
    <property type="entry name" value="ATPase domain of HSP90 chaperone/DNA topoisomerase II/histidine kinase"/>
    <property type="match status" value="1"/>
</dbReference>
<proteinExistence type="predicted"/>
<dbReference type="PANTHER" id="PTHR43547">
    <property type="entry name" value="TWO-COMPONENT HISTIDINE KINASE"/>
    <property type="match status" value="1"/>
</dbReference>
<feature type="modified residue" description="4-aspartylphosphate" evidence="2">
    <location>
        <position position="64"/>
    </location>
</feature>
<dbReference type="InterPro" id="IPR003594">
    <property type="entry name" value="HATPase_dom"/>
</dbReference>
<evidence type="ECO:0000259" key="5">
    <source>
        <dbReference type="PROSITE" id="PS50110"/>
    </source>
</evidence>
<dbReference type="Proteomes" id="UP000245657">
    <property type="component" value="Unassembled WGS sequence"/>
</dbReference>
<gene>
    <name evidence="6" type="ORF">DK846_02570</name>
</gene>
<evidence type="ECO:0000313" key="7">
    <source>
        <dbReference type="Proteomes" id="UP000245657"/>
    </source>
</evidence>
<dbReference type="Gene3D" id="3.40.50.2300">
    <property type="match status" value="1"/>
</dbReference>
<dbReference type="InterPro" id="IPR001789">
    <property type="entry name" value="Sig_transdc_resp-reg_receiver"/>
</dbReference>
<keyword evidence="3" id="KW-0175">Coiled coil</keyword>
<name>A0A2V2N633_9EURY</name>
<dbReference type="PRINTS" id="PR00344">
    <property type="entry name" value="BCTRLSENSOR"/>
</dbReference>
<evidence type="ECO:0000256" key="2">
    <source>
        <dbReference type="PROSITE-ProRule" id="PRU00169"/>
    </source>
</evidence>
<dbReference type="InterPro" id="IPR036890">
    <property type="entry name" value="HATPase_C_sf"/>
</dbReference>
<feature type="domain" description="Histidine kinase" evidence="4">
    <location>
        <begin position="237"/>
        <end position="433"/>
    </location>
</feature>
<accession>A0A2V2N633</accession>
<dbReference type="Pfam" id="PF00072">
    <property type="entry name" value="Response_reg"/>
    <property type="match status" value="1"/>
</dbReference>
<evidence type="ECO:0000256" key="1">
    <source>
        <dbReference type="ARBA" id="ARBA00022553"/>
    </source>
</evidence>
<dbReference type="EMBL" id="QGMY01000002">
    <property type="protein sequence ID" value="PWR74060.1"/>
    <property type="molecule type" value="Genomic_DNA"/>
</dbReference>
<reference evidence="6 7" key="1">
    <citation type="submission" date="2018-05" db="EMBL/GenBank/DDBJ databases">
        <title>Draft genome of Methanospirillum lacunae Ki8-1.</title>
        <authorList>
            <person name="Dueholm M.S."/>
            <person name="Nielsen P.H."/>
            <person name="Bakmann L.F."/>
            <person name="Otzen D.E."/>
        </authorList>
    </citation>
    <scope>NUCLEOTIDE SEQUENCE [LARGE SCALE GENOMIC DNA]</scope>
    <source>
        <strain evidence="6 7">Ki8-1</strain>
    </source>
</reference>
<evidence type="ECO:0000256" key="3">
    <source>
        <dbReference type="SAM" id="Coils"/>
    </source>
</evidence>
<dbReference type="InterPro" id="IPR005467">
    <property type="entry name" value="His_kinase_dom"/>
</dbReference>
<dbReference type="SMART" id="SM00387">
    <property type="entry name" value="HATPase_c"/>
    <property type="match status" value="1"/>
</dbReference>
<sequence>MTDFLMESLPHSEISILIVEDSKTQASILQHLLESAGYLAIVANSGEEALEVLASQRPSIILTDIVMPGISGYELCKKLKKDPNTSSIPVILVTQLYDPQDVIQGLECGADNFIIKPYENQYLLSRIEIIIANRYLQQSETMNIGIEVYFAGKRHFITSNRLQILNILLSTYEIAIQKNSELVETKDRLAALIDQLSETNEILQKANDDLNHEISERKRIEEALSQANTKLNLLSSITRHDMKNILMAILGYHDLAELDSKDPAFKKYLIKETDLFSKLANQIEFTKLYEELGTYGAVWKPLSIVKSITFPRSQEIELSISSEASRYEIFADPLIEKVFYNLFENSVRHGGNVSCISISAKTDENALHVFIKDNGSGISDSEKKQIFKRGFGKNTGLGLFLVREILSITHISISEIGIEGEGVCFELIIPPDSYRLIQT</sequence>
<dbReference type="InterPro" id="IPR004358">
    <property type="entry name" value="Sig_transdc_His_kin-like_C"/>
</dbReference>